<sequence length="106" mass="12090">LPIILLLAAEACWITPDIRRNLECWLENSDDAYTKKEGFRVDGTLNQLTVNRVDDGSKEAEATVSMSYEFFTPHIRWKPYLVYNGISDIDLDISQLHPPMIDGCSK</sequence>
<dbReference type="Proteomes" id="UP001432027">
    <property type="component" value="Unassembled WGS sequence"/>
</dbReference>
<proteinExistence type="predicted"/>
<feature type="non-terminal residue" evidence="1">
    <location>
        <position position="1"/>
    </location>
</feature>
<accession>A0AAV5TZB6</accession>
<comment type="caution">
    <text evidence="1">The sequence shown here is derived from an EMBL/GenBank/DDBJ whole genome shotgun (WGS) entry which is preliminary data.</text>
</comment>
<protein>
    <submittedName>
        <fullName evidence="1">Uncharacterized protein</fullName>
    </submittedName>
</protein>
<dbReference type="EMBL" id="BTSX01000005">
    <property type="protein sequence ID" value="GMS99408.1"/>
    <property type="molecule type" value="Genomic_DNA"/>
</dbReference>
<reference evidence="1" key="1">
    <citation type="submission" date="2023-10" db="EMBL/GenBank/DDBJ databases">
        <title>Genome assembly of Pristionchus species.</title>
        <authorList>
            <person name="Yoshida K."/>
            <person name="Sommer R.J."/>
        </authorList>
    </citation>
    <scope>NUCLEOTIDE SEQUENCE</scope>
    <source>
        <strain evidence="1">RS0144</strain>
    </source>
</reference>
<evidence type="ECO:0000313" key="1">
    <source>
        <dbReference type="EMBL" id="GMS99408.1"/>
    </source>
</evidence>
<evidence type="ECO:0000313" key="2">
    <source>
        <dbReference type="Proteomes" id="UP001432027"/>
    </source>
</evidence>
<name>A0AAV5TZB6_9BILA</name>
<organism evidence="1 2">
    <name type="scientific">Pristionchus entomophagus</name>
    <dbReference type="NCBI Taxonomy" id="358040"/>
    <lineage>
        <taxon>Eukaryota</taxon>
        <taxon>Metazoa</taxon>
        <taxon>Ecdysozoa</taxon>
        <taxon>Nematoda</taxon>
        <taxon>Chromadorea</taxon>
        <taxon>Rhabditida</taxon>
        <taxon>Rhabditina</taxon>
        <taxon>Diplogasteromorpha</taxon>
        <taxon>Diplogasteroidea</taxon>
        <taxon>Neodiplogasteridae</taxon>
        <taxon>Pristionchus</taxon>
    </lineage>
</organism>
<keyword evidence="2" id="KW-1185">Reference proteome</keyword>
<gene>
    <name evidence="1" type="ORF">PENTCL1PPCAC_21583</name>
</gene>
<dbReference type="AlphaFoldDB" id="A0AAV5TZB6"/>